<dbReference type="Gene3D" id="3.60.21.10">
    <property type="match status" value="1"/>
</dbReference>
<dbReference type="AlphaFoldDB" id="D9SUR8"/>
<dbReference type="GO" id="GO:0008758">
    <property type="term" value="F:UDP-2,3-diacylglucosamine hydrolase activity"/>
    <property type="evidence" value="ECO:0007669"/>
    <property type="project" value="TreeGrafter"/>
</dbReference>
<dbReference type="Pfam" id="PF00149">
    <property type="entry name" value="Metallophos"/>
    <property type="match status" value="1"/>
</dbReference>
<dbReference type="InterPro" id="IPR004843">
    <property type="entry name" value="Calcineurin-like_PHP"/>
</dbReference>
<accession>D9SUR8</accession>
<dbReference type="PANTHER" id="PTHR34990">
    <property type="entry name" value="UDP-2,3-DIACYLGLUCOSAMINE HYDROLASE-RELATED"/>
    <property type="match status" value="1"/>
</dbReference>
<keyword evidence="4" id="KW-0472">Membrane</keyword>
<dbReference type="EMBL" id="CP002160">
    <property type="protein sequence ID" value="ADL50973.1"/>
    <property type="molecule type" value="Genomic_DNA"/>
</dbReference>
<keyword evidence="2" id="KW-0997">Cell inner membrane</keyword>
<evidence type="ECO:0000313" key="8">
    <source>
        <dbReference type="Proteomes" id="UP000002730"/>
    </source>
</evidence>
<evidence type="ECO:0000313" key="7">
    <source>
        <dbReference type="EMBL" id="ADL50973.1"/>
    </source>
</evidence>
<evidence type="ECO:0000256" key="3">
    <source>
        <dbReference type="ARBA" id="ARBA00022723"/>
    </source>
</evidence>
<evidence type="ECO:0000256" key="2">
    <source>
        <dbReference type="ARBA" id="ARBA00022519"/>
    </source>
</evidence>
<dbReference type="InterPro" id="IPR043461">
    <property type="entry name" value="LpxH-like"/>
</dbReference>
<dbReference type="HOGENOM" id="CLU_065964_0_0_9"/>
<keyword evidence="3" id="KW-0479">Metal-binding</keyword>
<name>D9SUR8_CLOC7</name>
<organism evidence="7 8">
    <name type="scientific">Clostridium cellulovorans (strain ATCC 35296 / DSM 3052 / OCM 3 / 743B)</name>
    <dbReference type="NCBI Taxonomy" id="573061"/>
    <lineage>
        <taxon>Bacteria</taxon>
        <taxon>Bacillati</taxon>
        <taxon>Bacillota</taxon>
        <taxon>Clostridia</taxon>
        <taxon>Eubacteriales</taxon>
        <taxon>Clostridiaceae</taxon>
        <taxon>Clostridium</taxon>
    </lineage>
</organism>
<evidence type="ECO:0000256" key="4">
    <source>
        <dbReference type="ARBA" id="ARBA00023136"/>
    </source>
</evidence>
<dbReference type="STRING" id="573061.Clocel_1217"/>
<protein>
    <recommendedName>
        <fullName evidence="6">Calcineurin-like phosphoesterase domain-containing protein</fullName>
    </recommendedName>
</protein>
<sequence length="299" mass="35533">MDAINRISEVFKKSKEVFIDDSSRLALISDCHRGDGTSSDSFYKNERLYFTAINHYYQEGYTYVEVGDGDELWENRNFYDIQKVHSNVFKFLSKFYNEKRLYFIYGNHDMIKKDEEFVNRNFYRYFDQRTKSEIPLFEDIKIHEGLVLKYKREEDKILVIHGHQADFLNDDLWVASKYMVRYLWRPLEMFGVKDPTSTAKNYEKKLAVEKKLVEWVEKEKHILITGHTHRPMFPKVGQPPYFNDGSCVHPRCITAIEIVDGYITLVKWNIKIREDGVLFVGKDILAGPCKLEDYFNSFN</sequence>
<keyword evidence="8" id="KW-1185">Reference proteome</keyword>
<gene>
    <name evidence="7" type="ordered locus">Clocel_1217</name>
</gene>
<dbReference type="SUPFAM" id="SSF56300">
    <property type="entry name" value="Metallo-dependent phosphatases"/>
    <property type="match status" value="1"/>
</dbReference>
<dbReference type="GO" id="GO:0009245">
    <property type="term" value="P:lipid A biosynthetic process"/>
    <property type="evidence" value="ECO:0007669"/>
    <property type="project" value="TreeGrafter"/>
</dbReference>
<proteinExistence type="predicted"/>
<dbReference type="Proteomes" id="UP000002730">
    <property type="component" value="Chromosome"/>
</dbReference>
<dbReference type="RefSeq" id="WP_010076169.1">
    <property type="nucleotide sequence ID" value="NC_014393.1"/>
</dbReference>
<dbReference type="InterPro" id="IPR029052">
    <property type="entry name" value="Metallo-depent_PP-like"/>
</dbReference>
<dbReference type="eggNOG" id="COG2908">
    <property type="taxonomic scope" value="Bacteria"/>
</dbReference>
<dbReference type="GO" id="GO:0046872">
    <property type="term" value="F:metal ion binding"/>
    <property type="evidence" value="ECO:0007669"/>
    <property type="project" value="UniProtKB-KW"/>
</dbReference>
<evidence type="ECO:0000259" key="6">
    <source>
        <dbReference type="Pfam" id="PF00149"/>
    </source>
</evidence>
<reference evidence="7 8" key="1">
    <citation type="submission" date="2010-08" db="EMBL/GenBank/DDBJ databases">
        <title>Complete sequence of Clostridium cellulovorans 743B.</title>
        <authorList>
            <consortium name="US DOE Joint Genome Institute"/>
            <person name="Lucas S."/>
            <person name="Copeland A."/>
            <person name="Lapidus A."/>
            <person name="Cheng J.-F."/>
            <person name="Bruce D."/>
            <person name="Goodwin L."/>
            <person name="Pitluck S."/>
            <person name="Chertkov O."/>
            <person name="Detter J.C."/>
            <person name="Han C."/>
            <person name="Tapia R."/>
            <person name="Land M."/>
            <person name="Hauser L."/>
            <person name="Chang Y.-J."/>
            <person name="Jeffries C."/>
            <person name="Kyrpides N."/>
            <person name="Ivanova N."/>
            <person name="Mikhailova N."/>
            <person name="Hemme C.L."/>
            <person name="Woyke T."/>
        </authorList>
    </citation>
    <scope>NUCLEOTIDE SEQUENCE [LARGE SCALE GENOMIC DNA]</scope>
    <source>
        <strain evidence="8">ATCC 35296 / DSM 3052 / OCM 3 / 743B</strain>
    </source>
</reference>
<dbReference type="PANTHER" id="PTHR34990:SF2">
    <property type="entry name" value="BLL8164 PROTEIN"/>
    <property type="match status" value="1"/>
</dbReference>
<feature type="domain" description="Calcineurin-like phosphoesterase" evidence="6">
    <location>
        <begin position="24"/>
        <end position="231"/>
    </location>
</feature>
<keyword evidence="1" id="KW-1003">Cell membrane</keyword>
<evidence type="ECO:0000256" key="1">
    <source>
        <dbReference type="ARBA" id="ARBA00022475"/>
    </source>
</evidence>
<evidence type="ECO:0000256" key="5">
    <source>
        <dbReference type="ARBA" id="ARBA00023211"/>
    </source>
</evidence>
<dbReference type="KEGG" id="ccb:Clocel_1217"/>
<dbReference type="GO" id="GO:0016020">
    <property type="term" value="C:membrane"/>
    <property type="evidence" value="ECO:0007669"/>
    <property type="project" value="GOC"/>
</dbReference>
<dbReference type="OrthoDB" id="9773199at2"/>
<keyword evidence="5" id="KW-0464">Manganese</keyword>